<dbReference type="InterPro" id="IPR036837">
    <property type="entry name" value="Cation_efflux_CTD_sf"/>
</dbReference>
<feature type="transmembrane region" description="Helical" evidence="8">
    <location>
        <begin position="408"/>
        <end position="429"/>
    </location>
</feature>
<dbReference type="SUPFAM" id="SSF161111">
    <property type="entry name" value="Cation efflux protein transmembrane domain-like"/>
    <property type="match status" value="1"/>
</dbReference>
<feature type="domain" description="Cation efflux protein cytoplasmic" evidence="10">
    <location>
        <begin position="444"/>
        <end position="517"/>
    </location>
</feature>
<dbReference type="GO" id="GO:0016020">
    <property type="term" value="C:membrane"/>
    <property type="evidence" value="ECO:0007669"/>
    <property type="project" value="UniProtKB-SubCell"/>
</dbReference>
<keyword evidence="6 8" id="KW-0472">Membrane</keyword>
<evidence type="ECO:0000256" key="3">
    <source>
        <dbReference type="ARBA" id="ARBA00022692"/>
    </source>
</evidence>
<dbReference type="PANTHER" id="PTHR45820">
    <property type="entry name" value="FI23527P1"/>
    <property type="match status" value="1"/>
</dbReference>
<feature type="transmembrane region" description="Helical" evidence="8">
    <location>
        <begin position="181"/>
        <end position="203"/>
    </location>
</feature>
<proteinExistence type="inferred from homology"/>
<evidence type="ECO:0000256" key="9">
    <source>
        <dbReference type="SAM" id="SignalP"/>
    </source>
</evidence>
<feature type="signal peptide" evidence="9">
    <location>
        <begin position="1"/>
        <end position="23"/>
    </location>
</feature>
<evidence type="ECO:0000256" key="4">
    <source>
        <dbReference type="ARBA" id="ARBA00022833"/>
    </source>
</evidence>
<dbReference type="Pfam" id="PF16916">
    <property type="entry name" value="ZT_dimer"/>
    <property type="match status" value="1"/>
</dbReference>
<dbReference type="PANTHER" id="PTHR45820:SF6">
    <property type="entry name" value="ZINC_CADMIUM RESISTANCE PROTEIN-LIKE"/>
    <property type="match status" value="1"/>
</dbReference>
<dbReference type="GO" id="GO:0006882">
    <property type="term" value="P:intracellular zinc ion homeostasis"/>
    <property type="evidence" value="ECO:0007669"/>
    <property type="project" value="TreeGrafter"/>
</dbReference>
<feature type="compositionally biased region" description="Low complexity" evidence="7">
    <location>
        <begin position="65"/>
        <end position="87"/>
    </location>
</feature>
<name>A0A3B4WD15_SERLL</name>
<dbReference type="GO" id="GO:0005783">
    <property type="term" value="C:endoplasmic reticulum"/>
    <property type="evidence" value="ECO:0007669"/>
    <property type="project" value="TreeGrafter"/>
</dbReference>
<evidence type="ECO:0000313" key="12">
    <source>
        <dbReference type="Proteomes" id="UP000261360"/>
    </source>
</evidence>
<evidence type="ECO:0000256" key="5">
    <source>
        <dbReference type="ARBA" id="ARBA00022989"/>
    </source>
</evidence>
<evidence type="ECO:0000256" key="2">
    <source>
        <dbReference type="ARBA" id="ARBA00008873"/>
    </source>
</evidence>
<dbReference type="GO" id="GO:0005794">
    <property type="term" value="C:Golgi apparatus"/>
    <property type="evidence" value="ECO:0007669"/>
    <property type="project" value="TreeGrafter"/>
</dbReference>
<organism evidence="11 12">
    <name type="scientific">Seriola lalandi dorsalis</name>
    <dbReference type="NCBI Taxonomy" id="1841481"/>
    <lineage>
        <taxon>Eukaryota</taxon>
        <taxon>Metazoa</taxon>
        <taxon>Chordata</taxon>
        <taxon>Craniata</taxon>
        <taxon>Vertebrata</taxon>
        <taxon>Euteleostomi</taxon>
        <taxon>Actinopterygii</taxon>
        <taxon>Neopterygii</taxon>
        <taxon>Teleostei</taxon>
        <taxon>Neoteleostei</taxon>
        <taxon>Acanthomorphata</taxon>
        <taxon>Carangaria</taxon>
        <taxon>Carangiformes</taxon>
        <taxon>Carangidae</taxon>
        <taxon>Seriola</taxon>
    </lineage>
</organism>
<dbReference type="InterPro" id="IPR027469">
    <property type="entry name" value="Cation_efflux_TMD_sf"/>
</dbReference>
<dbReference type="STRING" id="1841481.ENSSLDP00000000382"/>
<dbReference type="GO" id="GO:0019855">
    <property type="term" value="F:calcium channel inhibitor activity"/>
    <property type="evidence" value="ECO:0007669"/>
    <property type="project" value="TreeGrafter"/>
</dbReference>
<dbReference type="SUPFAM" id="SSF160240">
    <property type="entry name" value="Cation efflux protein cytoplasmic domain-like"/>
    <property type="match status" value="1"/>
</dbReference>
<feature type="transmembrane region" description="Helical" evidence="8">
    <location>
        <begin position="148"/>
        <end position="169"/>
    </location>
</feature>
<keyword evidence="9" id="KW-0732">Signal</keyword>
<keyword evidence="3 8" id="KW-0812">Transmembrane</keyword>
<accession>A0A3B4WD15</accession>
<dbReference type="Ensembl" id="ENSSLDT00000000426.1">
    <property type="protein sequence ID" value="ENSSLDP00000000382.1"/>
    <property type="gene ID" value="ENSSLDG00000000398.1"/>
</dbReference>
<dbReference type="GeneTree" id="ENSGT00940000156484"/>
<evidence type="ECO:0000313" key="11">
    <source>
        <dbReference type="Ensembl" id="ENSSLDP00000000382.1"/>
    </source>
</evidence>
<dbReference type="RefSeq" id="XP_023263319.1">
    <property type="nucleotide sequence ID" value="XM_023407551.1"/>
</dbReference>
<protein>
    <submittedName>
        <fullName evidence="11">Zinc/cadmium resistance protein-like</fullName>
    </submittedName>
</protein>
<reference evidence="11" key="1">
    <citation type="submission" date="2025-08" db="UniProtKB">
        <authorList>
            <consortium name="Ensembl"/>
        </authorList>
    </citation>
    <scope>IDENTIFICATION</scope>
</reference>
<comment type="similarity">
    <text evidence="2">Belongs to the cation diffusion facilitator (CDF) transporter (TC 2.A.4) family. SLC30A subfamily.</text>
</comment>
<dbReference type="GeneID" id="111655971"/>
<evidence type="ECO:0000259" key="10">
    <source>
        <dbReference type="Pfam" id="PF16916"/>
    </source>
</evidence>
<dbReference type="GO" id="GO:0005385">
    <property type="term" value="F:zinc ion transmembrane transporter activity"/>
    <property type="evidence" value="ECO:0007669"/>
    <property type="project" value="TreeGrafter"/>
</dbReference>
<dbReference type="Proteomes" id="UP000261360">
    <property type="component" value="Unplaced"/>
</dbReference>
<sequence length="597" mass="63619">MKVLHWCMLGVTILLLVCEVTISQLCKSLITLVDGFHTLFILMRMVFPTPQTAGIIKPPPTWLDSPSSPHASSSSAAPPCTPSAGSSIEPPPGTHTATNGSSTPDQPPAPQPDHEAASPFNSQFFSPTTSPPAFNCGVSYANSRIEAVGVFMSSLLLASLSISYLMEIISFSLEPQPVQRPLLLVVVGAVSLLYKILVLWLNWGQLQEDRAEASGQPEIESHLDVNHKVPTVLAAEETKGLAEQGRVLDDVSQVQSAVDDLHHNGALVLCNPGTSSVPDTESKSSQQLPEVHLHAEAPQDSLNCEDMSGVADLKACKCDSPSKDITEISKANTSTGHLDSQNASKTLPVCKSSHHNESPVPHSQRPVCFLSFIFVIQGLFGALLALTNSLVMLLVGPQCKQSSGACSLLVYLDPGFSLLAVITLITIAVPQVNRYGMLLLQATPPHIYVSDLRRRIASVPGVQAVHDLHVWQLTESFTVASVHVHCHAGFPTHRCADLMLGVTKVLQSVGVSCCTVQPEFASDSGCSAVSQGDASPVVNREDPSLPLYLACSLSCGKTCAGNMCCSPPEEETRSLVAPPAGETKEEPQTLIIENTFL</sequence>
<dbReference type="AlphaFoldDB" id="A0A3B4WD15"/>
<dbReference type="GO" id="GO:0010312">
    <property type="term" value="P:detoxification of zinc ion"/>
    <property type="evidence" value="ECO:0007669"/>
    <property type="project" value="TreeGrafter"/>
</dbReference>
<dbReference type="KEGG" id="slal:111655971"/>
<evidence type="ECO:0000256" key="1">
    <source>
        <dbReference type="ARBA" id="ARBA00004141"/>
    </source>
</evidence>
<dbReference type="Gene3D" id="1.20.1510.10">
    <property type="entry name" value="Cation efflux protein transmembrane domain"/>
    <property type="match status" value="1"/>
</dbReference>
<feature type="region of interest" description="Disordered" evidence="7">
    <location>
        <begin position="57"/>
        <end position="122"/>
    </location>
</feature>
<dbReference type="InterPro" id="IPR027470">
    <property type="entry name" value="Cation_efflux_CTD"/>
</dbReference>
<keyword evidence="5 8" id="KW-1133">Transmembrane helix</keyword>
<evidence type="ECO:0000256" key="6">
    <source>
        <dbReference type="ARBA" id="ARBA00023136"/>
    </source>
</evidence>
<feature type="transmembrane region" description="Helical" evidence="8">
    <location>
        <begin position="369"/>
        <end position="396"/>
    </location>
</feature>
<keyword evidence="12" id="KW-1185">Reference proteome</keyword>
<comment type="subcellular location">
    <subcellularLocation>
        <location evidence="1">Membrane</location>
        <topology evidence="1">Multi-pass membrane protein</topology>
    </subcellularLocation>
</comment>
<dbReference type="OrthoDB" id="29444at2759"/>
<feature type="chain" id="PRO_5017247977" evidence="9">
    <location>
        <begin position="24"/>
        <end position="597"/>
    </location>
</feature>
<feature type="compositionally biased region" description="Polar residues" evidence="7">
    <location>
        <begin position="95"/>
        <end position="104"/>
    </location>
</feature>
<evidence type="ECO:0000256" key="7">
    <source>
        <dbReference type="SAM" id="MobiDB-lite"/>
    </source>
</evidence>
<evidence type="ECO:0000256" key="8">
    <source>
        <dbReference type="SAM" id="Phobius"/>
    </source>
</evidence>
<reference evidence="11" key="2">
    <citation type="submission" date="2025-09" db="UniProtKB">
        <authorList>
            <consortium name="Ensembl"/>
        </authorList>
    </citation>
    <scope>IDENTIFICATION</scope>
</reference>
<keyword evidence="4" id="KW-0862">Zinc</keyword>